<keyword evidence="8" id="KW-1185">Reference proteome</keyword>
<comment type="caution">
    <text evidence="7">The sequence shown here is derived from an EMBL/GenBank/DDBJ whole genome shotgun (WGS) entry which is preliminary data.</text>
</comment>
<evidence type="ECO:0000313" key="8">
    <source>
        <dbReference type="Proteomes" id="UP001652432"/>
    </source>
</evidence>
<keyword evidence="2 4" id="KW-0560">Oxidoreductase</keyword>
<evidence type="ECO:0000259" key="5">
    <source>
        <dbReference type="Pfam" id="PF00389"/>
    </source>
</evidence>
<dbReference type="Pfam" id="PF02826">
    <property type="entry name" value="2-Hacid_dh_C"/>
    <property type="match status" value="1"/>
</dbReference>
<dbReference type="InterPro" id="IPR050418">
    <property type="entry name" value="D-iso_2-hydroxyacid_DH_PdxB"/>
</dbReference>
<protein>
    <submittedName>
        <fullName evidence="7">Hydroxyacid dehydrogenase</fullName>
    </submittedName>
</protein>
<dbReference type="Proteomes" id="UP001652432">
    <property type="component" value="Unassembled WGS sequence"/>
</dbReference>
<evidence type="ECO:0000259" key="6">
    <source>
        <dbReference type="Pfam" id="PF02826"/>
    </source>
</evidence>
<proteinExistence type="inferred from homology"/>
<keyword evidence="3" id="KW-0520">NAD</keyword>
<evidence type="ECO:0000256" key="4">
    <source>
        <dbReference type="RuleBase" id="RU003719"/>
    </source>
</evidence>
<sequence length="330" mass="36566">MKILIIGAEDRYARHMPEDIPVTRTIEKIFLPRGASDEEIIAAGKDCEFLAADPMTKVSRAAIEGLPHLKMIHSEGVGFNGFDVEAAREAGIYVCNCKGANAGAVAEQTILLILGFLRQVTEGDRRERIGEQMQMKEAMMVKGLKEVSDCKIGLIGFGDIAKATAERLHAFGCELYYSSLHRKDPETEKAFHVTYLTQEELLSVCDVVSLHCAVTDDTRNMVNAEFLTRMKREAFLVNTARGDLVDNEALVQAIVEERIAGAALDTVFPEPTTIENPLLHLPEGFENRILFSPHVGGATASSMKRSHRILWQAVQDMTEGRRPENIVNQL</sequence>
<dbReference type="RefSeq" id="WP_262572238.1">
    <property type="nucleotide sequence ID" value="NZ_JAOQKJ010000001.1"/>
</dbReference>
<dbReference type="InterPro" id="IPR006139">
    <property type="entry name" value="D-isomer_2_OHA_DH_cat_dom"/>
</dbReference>
<dbReference type="EMBL" id="JAOQKJ010000001">
    <property type="protein sequence ID" value="MCU6742940.1"/>
    <property type="molecule type" value="Genomic_DNA"/>
</dbReference>
<feature type="domain" description="D-isomer specific 2-hydroxyacid dehydrogenase catalytic" evidence="5">
    <location>
        <begin position="33"/>
        <end position="328"/>
    </location>
</feature>
<dbReference type="PANTHER" id="PTHR43761">
    <property type="entry name" value="D-ISOMER SPECIFIC 2-HYDROXYACID DEHYDROGENASE FAMILY PROTEIN (AFU_ORTHOLOGUE AFUA_1G13630)"/>
    <property type="match status" value="1"/>
</dbReference>
<dbReference type="InterPro" id="IPR036291">
    <property type="entry name" value="NAD(P)-bd_dom_sf"/>
</dbReference>
<reference evidence="7 8" key="1">
    <citation type="journal article" date="2021" name="ISME Commun">
        <title>Automated analysis of genomic sequences facilitates high-throughput and comprehensive description of bacteria.</title>
        <authorList>
            <person name="Hitch T.C.A."/>
        </authorList>
    </citation>
    <scope>NUCLEOTIDE SEQUENCE [LARGE SCALE GENOMIC DNA]</scope>
    <source>
        <strain evidence="7 8">Sanger_18</strain>
    </source>
</reference>
<dbReference type="SUPFAM" id="SSF51735">
    <property type="entry name" value="NAD(P)-binding Rossmann-fold domains"/>
    <property type="match status" value="1"/>
</dbReference>
<dbReference type="SUPFAM" id="SSF52283">
    <property type="entry name" value="Formate/glycerate dehydrogenase catalytic domain-like"/>
    <property type="match status" value="1"/>
</dbReference>
<accession>A0ABT2SYB7</accession>
<gene>
    <name evidence="7" type="ORF">OCV77_00230</name>
</gene>
<evidence type="ECO:0000313" key="7">
    <source>
        <dbReference type="EMBL" id="MCU6742940.1"/>
    </source>
</evidence>
<comment type="similarity">
    <text evidence="1 4">Belongs to the D-isomer specific 2-hydroxyacid dehydrogenase family.</text>
</comment>
<evidence type="ECO:0000256" key="2">
    <source>
        <dbReference type="ARBA" id="ARBA00023002"/>
    </source>
</evidence>
<dbReference type="Gene3D" id="3.40.50.720">
    <property type="entry name" value="NAD(P)-binding Rossmann-like Domain"/>
    <property type="match status" value="2"/>
</dbReference>
<evidence type="ECO:0000256" key="1">
    <source>
        <dbReference type="ARBA" id="ARBA00005854"/>
    </source>
</evidence>
<organism evidence="7 8">
    <name type="scientific">Suilimivivens aceti</name>
    <dbReference type="NCBI Taxonomy" id="2981774"/>
    <lineage>
        <taxon>Bacteria</taxon>
        <taxon>Bacillati</taxon>
        <taxon>Bacillota</taxon>
        <taxon>Clostridia</taxon>
        <taxon>Lachnospirales</taxon>
        <taxon>Lachnospiraceae</taxon>
        <taxon>Suilimivivens</taxon>
    </lineage>
</organism>
<dbReference type="PANTHER" id="PTHR43761:SF1">
    <property type="entry name" value="D-ISOMER SPECIFIC 2-HYDROXYACID DEHYDROGENASE CATALYTIC DOMAIN-CONTAINING PROTEIN-RELATED"/>
    <property type="match status" value="1"/>
</dbReference>
<name>A0ABT2SYB7_9FIRM</name>
<evidence type="ECO:0000256" key="3">
    <source>
        <dbReference type="ARBA" id="ARBA00023027"/>
    </source>
</evidence>
<dbReference type="Pfam" id="PF00389">
    <property type="entry name" value="2-Hacid_dh"/>
    <property type="match status" value="1"/>
</dbReference>
<feature type="domain" description="D-isomer specific 2-hydroxyacid dehydrogenase NAD-binding" evidence="6">
    <location>
        <begin position="111"/>
        <end position="296"/>
    </location>
</feature>
<dbReference type="InterPro" id="IPR006140">
    <property type="entry name" value="D-isomer_DH_NAD-bd"/>
</dbReference>